<dbReference type="PANTHER" id="PTHR30572">
    <property type="entry name" value="MEMBRANE COMPONENT OF TRANSPORTER-RELATED"/>
    <property type="match status" value="1"/>
</dbReference>
<keyword evidence="2" id="KW-1003">Cell membrane</keyword>
<comment type="caution">
    <text evidence="10">The sequence shown here is derived from an EMBL/GenBank/DDBJ whole genome shotgun (WGS) entry which is preliminary data.</text>
</comment>
<dbReference type="Pfam" id="PF02687">
    <property type="entry name" value="FtsX"/>
    <property type="match status" value="1"/>
</dbReference>
<dbReference type="RefSeq" id="WP_079706900.1">
    <property type="nucleotide sequence ID" value="NZ_FUZO01000002.1"/>
</dbReference>
<evidence type="ECO:0000256" key="1">
    <source>
        <dbReference type="ARBA" id="ARBA00004651"/>
    </source>
</evidence>
<evidence type="ECO:0000256" key="2">
    <source>
        <dbReference type="ARBA" id="ARBA00022475"/>
    </source>
</evidence>
<protein>
    <submittedName>
        <fullName evidence="10">ABC transport system permease protein</fullName>
    </submittedName>
</protein>
<proteinExistence type="inferred from homology"/>
<feature type="transmembrane region" description="Helical" evidence="7">
    <location>
        <begin position="320"/>
        <end position="345"/>
    </location>
</feature>
<evidence type="ECO:0000259" key="9">
    <source>
        <dbReference type="Pfam" id="PF12704"/>
    </source>
</evidence>
<feature type="transmembrane region" description="Helical" evidence="7">
    <location>
        <begin position="276"/>
        <end position="300"/>
    </location>
</feature>
<dbReference type="Pfam" id="PF12704">
    <property type="entry name" value="MacB_PCD"/>
    <property type="match status" value="1"/>
</dbReference>
<evidence type="ECO:0000256" key="3">
    <source>
        <dbReference type="ARBA" id="ARBA00022692"/>
    </source>
</evidence>
<evidence type="ECO:0000313" key="11">
    <source>
        <dbReference type="Proteomes" id="UP000190827"/>
    </source>
</evidence>
<evidence type="ECO:0000256" key="4">
    <source>
        <dbReference type="ARBA" id="ARBA00022989"/>
    </source>
</evidence>
<keyword evidence="3 7" id="KW-0812">Transmembrane</keyword>
<sequence length="398" mass="39580">MRAGDLLGAAVRGITGNLTRSILTMVMIVIGVGSVITLVAVGNGASKQVNDQIAALGASAITVSPGFSATGPGTQLELEDAAAIRSSLVASSVARVAPQVSAERRVVAGSRSVSLSVVGTTEDYFTITNALIAQGRPLAASDALGGGEVTVLDARSAAALFPAGDAVGQTVLVGSAPFRVVGVLAEGGAAQQVFGSGRTIYAPIDRVRSSVTGYGPLSALTVGAVSPNAVDQAAAEVRTVLARQHGSVDGGGAFDISTPNQLRSALGGSAASLNGMLAGVAAISLLVGGIGVTNVMLLTVRERTREIGIRKALGARPFSIAGQFMIEATALSIIGGLLGVAAAFIVTRTPINGIPPVIEPATVGLAAGLSIGIGIVFGTYPAVRASRMDPVQALRVGV</sequence>
<name>A0ABY1LPM8_9MICO</name>
<dbReference type="InterPro" id="IPR003838">
    <property type="entry name" value="ABC3_permease_C"/>
</dbReference>
<evidence type="ECO:0000259" key="8">
    <source>
        <dbReference type="Pfam" id="PF02687"/>
    </source>
</evidence>
<organism evidence="10 11">
    <name type="scientific">Plantibacter cousiniae</name>
    <name type="common">nom. nud.</name>
    <dbReference type="NCBI Taxonomy" id="199709"/>
    <lineage>
        <taxon>Bacteria</taxon>
        <taxon>Bacillati</taxon>
        <taxon>Actinomycetota</taxon>
        <taxon>Actinomycetes</taxon>
        <taxon>Micrococcales</taxon>
        <taxon>Microbacteriaceae</taxon>
        <taxon>Plantibacter</taxon>
    </lineage>
</organism>
<dbReference type="InterPro" id="IPR050250">
    <property type="entry name" value="Macrolide_Exporter_MacB"/>
</dbReference>
<comment type="similarity">
    <text evidence="6">Belongs to the ABC-4 integral membrane protein family.</text>
</comment>
<accession>A0ABY1LPM8</accession>
<reference evidence="10 11" key="1">
    <citation type="submission" date="2017-02" db="EMBL/GenBank/DDBJ databases">
        <authorList>
            <person name="Varghese N."/>
            <person name="Submissions S."/>
        </authorList>
    </citation>
    <scope>NUCLEOTIDE SEQUENCE [LARGE SCALE GENOMIC DNA]</scope>
    <source>
        <strain evidence="10 11">VKM Ac-1787</strain>
    </source>
</reference>
<comment type="subcellular location">
    <subcellularLocation>
        <location evidence="1">Cell membrane</location>
        <topology evidence="1">Multi-pass membrane protein</topology>
    </subcellularLocation>
</comment>
<dbReference type="EMBL" id="FUZO01000002">
    <property type="protein sequence ID" value="SKC70775.1"/>
    <property type="molecule type" value="Genomic_DNA"/>
</dbReference>
<keyword evidence="11" id="KW-1185">Reference proteome</keyword>
<evidence type="ECO:0000256" key="5">
    <source>
        <dbReference type="ARBA" id="ARBA00023136"/>
    </source>
</evidence>
<feature type="transmembrane region" description="Helical" evidence="7">
    <location>
        <begin position="365"/>
        <end position="383"/>
    </location>
</feature>
<feature type="transmembrane region" description="Helical" evidence="7">
    <location>
        <begin position="21"/>
        <end position="42"/>
    </location>
</feature>
<keyword evidence="5 7" id="KW-0472">Membrane</keyword>
<dbReference type="PANTHER" id="PTHR30572:SF4">
    <property type="entry name" value="ABC TRANSPORTER PERMEASE YTRF"/>
    <property type="match status" value="1"/>
</dbReference>
<dbReference type="InterPro" id="IPR025857">
    <property type="entry name" value="MacB_PCD"/>
</dbReference>
<gene>
    <name evidence="10" type="ORF">SAMN06295973_3237</name>
</gene>
<feature type="domain" description="ABC3 transporter permease C-terminal" evidence="8">
    <location>
        <begin position="280"/>
        <end position="390"/>
    </location>
</feature>
<evidence type="ECO:0000256" key="7">
    <source>
        <dbReference type="SAM" id="Phobius"/>
    </source>
</evidence>
<feature type="domain" description="MacB-like periplasmic core" evidence="9">
    <location>
        <begin position="21"/>
        <end position="239"/>
    </location>
</feature>
<dbReference type="Proteomes" id="UP000190827">
    <property type="component" value="Unassembled WGS sequence"/>
</dbReference>
<keyword evidence="4 7" id="KW-1133">Transmembrane helix</keyword>
<evidence type="ECO:0000256" key="6">
    <source>
        <dbReference type="ARBA" id="ARBA00038076"/>
    </source>
</evidence>
<evidence type="ECO:0000313" key="10">
    <source>
        <dbReference type="EMBL" id="SKC70775.1"/>
    </source>
</evidence>